<organism evidence="6 7">
    <name type="scientific">Mesorhizobium plurifarium</name>
    <dbReference type="NCBI Taxonomy" id="69974"/>
    <lineage>
        <taxon>Bacteria</taxon>
        <taxon>Pseudomonadati</taxon>
        <taxon>Pseudomonadota</taxon>
        <taxon>Alphaproteobacteria</taxon>
        <taxon>Hyphomicrobiales</taxon>
        <taxon>Phyllobacteriaceae</taxon>
        <taxon>Mesorhizobium</taxon>
    </lineage>
</organism>
<evidence type="ECO:0000313" key="7">
    <source>
        <dbReference type="Proteomes" id="UP000046122"/>
    </source>
</evidence>
<keyword evidence="4" id="KW-0460">Magnesium</keyword>
<reference evidence="6 7" key="1">
    <citation type="submission" date="2014-08" db="EMBL/GenBank/DDBJ databases">
        <authorList>
            <person name="Moulin Lionel"/>
        </authorList>
    </citation>
    <scope>NUCLEOTIDE SEQUENCE [LARGE SCALE GENOMIC DNA]</scope>
</reference>
<dbReference type="Proteomes" id="UP000046122">
    <property type="component" value="Unassembled WGS sequence"/>
</dbReference>
<protein>
    <submittedName>
        <fullName evidence="6">Enolase 2-phosphoglycerate dehydratase 2-phospho-D-glycerate hydro-lyase</fullName>
        <ecNumber evidence="6">4.2.1.11</ecNumber>
    </submittedName>
</protein>
<dbReference type="GO" id="GO:0046872">
    <property type="term" value="F:metal ion binding"/>
    <property type="evidence" value="ECO:0007669"/>
    <property type="project" value="UniProtKB-KW"/>
</dbReference>
<accession>A0A090GTE0</accession>
<evidence type="ECO:0000313" key="6">
    <source>
        <dbReference type="EMBL" id="CDX52890.1"/>
    </source>
</evidence>
<evidence type="ECO:0000256" key="2">
    <source>
        <dbReference type="ARBA" id="ARBA00008031"/>
    </source>
</evidence>
<dbReference type="PANTHER" id="PTHR48080:SF3">
    <property type="entry name" value="ENOLASE SUPERFAMILY MEMBER DDB_G0284701"/>
    <property type="match status" value="1"/>
</dbReference>
<dbReference type="InterPro" id="IPR034593">
    <property type="entry name" value="DgoD-like"/>
</dbReference>
<comment type="cofactor">
    <cofactor evidence="1">
        <name>Mg(2+)</name>
        <dbReference type="ChEBI" id="CHEBI:18420"/>
    </cofactor>
</comment>
<evidence type="ECO:0000259" key="5">
    <source>
        <dbReference type="SMART" id="SM00922"/>
    </source>
</evidence>
<dbReference type="SUPFAM" id="SSF51604">
    <property type="entry name" value="Enolase C-terminal domain-like"/>
    <property type="match status" value="1"/>
</dbReference>
<dbReference type="Gene3D" id="3.30.390.10">
    <property type="entry name" value="Enolase-like, N-terminal domain"/>
    <property type="match status" value="1"/>
</dbReference>
<dbReference type="Pfam" id="PF02746">
    <property type="entry name" value="MR_MLE_N"/>
    <property type="match status" value="1"/>
</dbReference>
<dbReference type="SFLD" id="SFLDG00180">
    <property type="entry name" value="muconate_cycloisomerase"/>
    <property type="match status" value="1"/>
</dbReference>
<dbReference type="InterPro" id="IPR029017">
    <property type="entry name" value="Enolase-like_N"/>
</dbReference>
<keyword evidence="6" id="KW-0456">Lyase</keyword>
<evidence type="ECO:0000256" key="1">
    <source>
        <dbReference type="ARBA" id="ARBA00001946"/>
    </source>
</evidence>
<gene>
    <name evidence="6" type="ORF">MPL3365_170146</name>
</gene>
<dbReference type="InterPro" id="IPR013341">
    <property type="entry name" value="Mandelate_racemase_N_dom"/>
</dbReference>
<dbReference type="GO" id="GO:0004634">
    <property type="term" value="F:phosphopyruvate hydratase activity"/>
    <property type="evidence" value="ECO:0007669"/>
    <property type="project" value="UniProtKB-EC"/>
</dbReference>
<dbReference type="InterPro" id="IPR013342">
    <property type="entry name" value="Mandelate_racemase_C"/>
</dbReference>
<evidence type="ECO:0000256" key="3">
    <source>
        <dbReference type="ARBA" id="ARBA00022723"/>
    </source>
</evidence>
<dbReference type="SFLD" id="SFLDS00001">
    <property type="entry name" value="Enolase"/>
    <property type="match status" value="1"/>
</dbReference>
<proteinExistence type="inferred from homology"/>
<keyword evidence="3" id="KW-0479">Metal-binding</keyword>
<dbReference type="PANTHER" id="PTHR48080">
    <property type="entry name" value="D-GALACTONATE DEHYDRATASE-RELATED"/>
    <property type="match status" value="1"/>
</dbReference>
<dbReference type="InterPro" id="IPR036849">
    <property type="entry name" value="Enolase-like_C_sf"/>
</dbReference>
<feature type="domain" description="Mandelate racemase/muconate lactonizing enzyme C-terminal" evidence="5">
    <location>
        <begin position="153"/>
        <end position="247"/>
    </location>
</feature>
<dbReference type="EC" id="4.2.1.11" evidence="6"/>
<comment type="similarity">
    <text evidence="2">Belongs to the mandelate racemase/muconate lactonizing enzyme family.</text>
</comment>
<dbReference type="SMART" id="SM00922">
    <property type="entry name" value="MR_MLE"/>
    <property type="match status" value="1"/>
</dbReference>
<name>A0A090GTE0_MESPL</name>
<sequence>MKRDPAMPKLKIAGIDIFQVDLPYSGGVYHLSGGREYRSFDATVVRIITDDGLEGWGESTPFGSNYVAAHALGVRSGIAEIAPSLLGLDPRRVDRINDTMDAALIGHEHAKTAIDVACWDLFGKSVGLPVCELLGGRTDVRMPVVSSIYMGDPEDMRRRVAEYRAIGYLCHSVKIGGDPAEDAARIAASLADKKPGEYFIADANGGMSVETALRMLRLLPPGLDFVLEQPCPTWRECISLRRRTDVPLIFDELAMADASIAQLVADDAAEGFSIKVSKNGGLTRGRRQRDIGVAAGYSVTVMDTVGSDIAFAGVVHLGQTFPERNLRCVLDCRTLVSLQTAEGDFDVVHGRVQAPDTPGLGIVPKLEVLGKPVASYS</sequence>
<dbReference type="SUPFAM" id="SSF54826">
    <property type="entry name" value="Enolase N-terminal domain-like"/>
    <property type="match status" value="1"/>
</dbReference>
<dbReference type="AlphaFoldDB" id="A0A090GTE0"/>
<evidence type="ECO:0000256" key="4">
    <source>
        <dbReference type="ARBA" id="ARBA00022842"/>
    </source>
</evidence>
<dbReference type="Gene3D" id="3.20.20.120">
    <property type="entry name" value="Enolase-like C-terminal domain"/>
    <property type="match status" value="1"/>
</dbReference>
<dbReference type="Pfam" id="PF13378">
    <property type="entry name" value="MR_MLE_C"/>
    <property type="match status" value="1"/>
</dbReference>
<dbReference type="FunFam" id="3.30.390.10:FF:000009">
    <property type="entry name" value="Hydrophobic dipeptide epimerase"/>
    <property type="match status" value="1"/>
</dbReference>
<dbReference type="InterPro" id="IPR029065">
    <property type="entry name" value="Enolase_C-like"/>
</dbReference>
<dbReference type="EMBL" id="CCNE01000009">
    <property type="protein sequence ID" value="CDX52890.1"/>
    <property type="molecule type" value="Genomic_DNA"/>
</dbReference>